<name>A0A8X8XTE5_SALSN</name>
<dbReference type="AlphaFoldDB" id="A0A8X8XTE5"/>
<keyword evidence="2" id="KW-1185">Reference proteome</keyword>
<gene>
    <name evidence="1" type="ORF">SASPL_120933</name>
</gene>
<comment type="caution">
    <text evidence="1">The sequence shown here is derived from an EMBL/GenBank/DDBJ whole genome shotgun (WGS) entry which is preliminary data.</text>
</comment>
<reference evidence="1" key="1">
    <citation type="submission" date="2018-01" db="EMBL/GenBank/DDBJ databases">
        <authorList>
            <person name="Mao J.F."/>
        </authorList>
    </citation>
    <scope>NUCLEOTIDE SEQUENCE</scope>
    <source>
        <strain evidence="1">Huo1</strain>
        <tissue evidence="1">Leaf</tissue>
    </source>
</reference>
<dbReference type="Proteomes" id="UP000298416">
    <property type="component" value="Unassembled WGS sequence"/>
</dbReference>
<dbReference type="EMBL" id="PNBA02000007">
    <property type="protein sequence ID" value="KAG6418729.1"/>
    <property type="molecule type" value="Genomic_DNA"/>
</dbReference>
<accession>A0A8X8XTE5</accession>
<evidence type="ECO:0000313" key="2">
    <source>
        <dbReference type="Proteomes" id="UP000298416"/>
    </source>
</evidence>
<protein>
    <submittedName>
        <fullName evidence="1">Uncharacterized protein</fullName>
    </submittedName>
</protein>
<organism evidence="1">
    <name type="scientific">Salvia splendens</name>
    <name type="common">Scarlet sage</name>
    <dbReference type="NCBI Taxonomy" id="180675"/>
    <lineage>
        <taxon>Eukaryota</taxon>
        <taxon>Viridiplantae</taxon>
        <taxon>Streptophyta</taxon>
        <taxon>Embryophyta</taxon>
        <taxon>Tracheophyta</taxon>
        <taxon>Spermatophyta</taxon>
        <taxon>Magnoliopsida</taxon>
        <taxon>eudicotyledons</taxon>
        <taxon>Gunneridae</taxon>
        <taxon>Pentapetalae</taxon>
        <taxon>asterids</taxon>
        <taxon>lamiids</taxon>
        <taxon>Lamiales</taxon>
        <taxon>Lamiaceae</taxon>
        <taxon>Nepetoideae</taxon>
        <taxon>Mentheae</taxon>
        <taxon>Salviinae</taxon>
        <taxon>Salvia</taxon>
        <taxon>Salvia subgen. Calosphace</taxon>
        <taxon>core Calosphace</taxon>
    </lineage>
</organism>
<evidence type="ECO:0000313" key="1">
    <source>
        <dbReference type="EMBL" id="KAG6418729.1"/>
    </source>
</evidence>
<sequence>MEKDKVELVEERGEEEVVDGDRIIIYPTRNKKTKKGLKEEDDEQLEIEEGKQRKKLESFLFSSLYSPIGFGNDDDDDDNEAIGEVDNSSAVFFTDRSADSTLSVYEEDIESGDETPDAYRNNERKPVWVDDEERKTRSCFVLLVREIEWERERELVCAFEISSLSVSNLRNLGVFLEEL</sequence>
<proteinExistence type="predicted"/>
<reference evidence="1" key="2">
    <citation type="submission" date="2020-08" db="EMBL/GenBank/DDBJ databases">
        <title>Plant Genome Project.</title>
        <authorList>
            <person name="Zhang R.-G."/>
        </authorList>
    </citation>
    <scope>NUCLEOTIDE SEQUENCE</scope>
    <source>
        <strain evidence="1">Huo1</strain>
        <tissue evidence="1">Leaf</tissue>
    </source>
</reference>